<name>A0A4P9ZSU9_9FUNG</name>
<organism evidence="1 2">
    <name type="scientific">Dimargaris cristalligena</name>
    <dbReference type="NCBI Taxonomy" id="215637"/>
    <lineage>
        <taxon>Eukaryota</taxon>
        <taxon>Fungi</taxon>
        <taxon>Fungi incertae sedis</taxon>
        <taxon>Zoopagomycota</taxon>
        <taxon>Kickxellomycotina</taxon>
        <taxon>Dimargaritomycetes</taxon>
        <taxon>Dimargaritales</taxon>
        <taxon>Dimargaritaceae</taxon>
        <taxon>Dimargaris</taxon>
    </lineage>
</organism>
<protein>
    <submittedName>
        <fullName evidence="1">Uncharacterized protein</fullName>
    </submittedName>
</protein>
<evidence type="ECO:0000313" key="2">
    <source>
        <dbReference type="Proteomes" id="UP000268162"/>
    </source>
</evidence>
<keyword evidence="2" id="KW-1185">Reference proteome</keyword>
<evidence type="ECO:0000313" key="1">
    <source>
        <dbReference type="EMBL" id="RKP36495.1"/>
    </source>
</evidence>
<dbReference type="AlphaFoldDB" id="A0A4P9ZSU9"/>
<gene>
    <name evidence="1" type="ORF">BJ085DRAFT_31667</name>
</gene>
<accession>A0A4P9ZSU9</accession>
<proteinExistence type="predicted"/>
<sequence>MLGTDSLNRFFGCRPGRPTQVYSVKRKSLFSSTKYFYNEKKALVYIKEEPKQFENLKTLRLADNPRAIWDISTHPFDKYCLDTQPDIAPLDLKTARKRRPEDQPKRHAPVKCPTEQDFDEQVYTNRLTNDQITVTRHVDWFTLYFVFMWQSEEYRWETGITLTHYKCVRRRTGRTVAEFSRNPLFGKTHGKLKFYTSRRMTSQFREFLMITLLNVFELAEDNQLMAFGW</sequence>
<dbReference type="Proteomes" id="UP000268162">
    <property type="component" value="Unassembled WGS sequence"/>
</dbReference>
<dbReference type="EMBL" id="ML002644">
    <property type="protein sequence ID" value="RKP36495.1"/>
    <property type="molecule type" value="Genomic_DNA"/>
</dbReference>
<reference evidence="2" key="1">
    <citation type="journal article" date="2018" name="Nat. Microbiol.">
        <title>Leveraging single-cell genomics to expand the fungal tree of life.</title>
        <authorList>
            <person name="Ahrendt S.R."/>
            <person name="Quandt C.A."/>
            <person name="Ciobanu D."/>
            <person name="Clum A."/>
            <person name="Salamov A."/>
            <person name="Andreopoulos B."/>
            <person name="Cheng J.F."/>
            <person name="Woyke T."/>
            <person name="Pelin A."/>
            <person name="Henrissat B."/>
            <person name="Reynolds N.K."/>
            <person name="Benny G.L."/>
            <person name="Smith M.E."/>
            <person name="James T.Y."/>
            <person name="Grigoriev I.V."/>
        </authorList>
    </citation>
    <scope>NUCLEOTIDE SEQUENCE [LARGE SCALE GENOMIC DNA]</scope>
    <source>
        <strain evidence="2">RSA 468</strain>
    </source>
</reference>